<evidence type="ECO:0000256" key="1">
    <source>
        <dbReference type="SAM" id="MobiDB-lite"/>
    </source>
</evidence>
<feature type="compositionally biased region" description="Low complexity" evidence="1">
    <location>
        <begin position="101"/>
        <end position="148"/>
    </location>
</feature>
<keyword evidence="2" id="KW-0812">Transmembrane</keyword>
<evidence type="ECO:0000256" key="2">
    <source>
        <dbReference type="SAM" id="Phobius"/>
    </source>
</evidence>
<sequence length="282" mass="29311">MRTEQETRRAAARPAAAPRTAGRSGGAVTPDGPIEAEAQAVPAPRRRRDPQAPRVPETREPLGAARTRRAPEAPLNGVRPRASAPVPDGRDATARPDARRSAAPARSRATAPEAAAPESTGPRARTAAPARPRTAPARRPEPARAGTAQPDAPPASPAPSAAPGVPAVRRAFRRPPRAPFVLLVAGLMCGGLVTLLLLNTVLAQDSFKLSDLRSSIDELHQQAAAQENQLRVWSQPNALSEAARGYLKDDNKSAPQFVTTGPSAAPSGEATPAAPQGEGAVR</sequence>
<protein>
    <recommendedName>
        <fullName evidence="5">Septum formation initiator</fullName>
    </recommendedName>
</protein>
<dbReference type="RefSeq" id="WP_204054996.1">
    <property type="nucleotide sequence ID" value="NZ_BAAAGP010000001.1"/>
</dbReference>
<evidence type="ECO:0000313" key="3">
    <source>
        <dbReference type="EMBL" id="GIH37194.1"/>
    </source>
</evidence>
<keyword evidence="2" id="KW-0472">Membrane</keyword>
<gene>
    <name evidence="3" type="ORF">Mco01_01940</name>
</gene>
<evidence type="ECO:0000313" key="4">
    <source>
        <dbReference type="Proteomes" id="UP000603904"/>
    </source>
</evidence>
<feature type="compositionally biased region" description="Polar residues" evidence="1">
    <location>
        <begin position="253"/>
        <end position="262"/>
    </location>
</feature>
<dbReference type="Proteomes" id="UP000603904">
    <property type="component" value="Unassembled WGS sequence"/>
</dbReference>
<reference evidence="3 4" key="1">
    <citation type="submission" date="2021-01" db="EMBL/GenBank/DDBJ databases">
        <title>Whole genome shotgun sequence of Microbispora corallina NBRC 16416.</title>
        <authorList>
            <person name="Komaki H."/>
            <person name="Tamura T."/>
        </authorList>
    </citation>
    <scope>NUCLEOTIDE SEQUENCE [LARGE SCALE GENOMIC DNA]</scope>
    <source>
        <strain evidence="3 4">NBRC 16416</strain>
    </source>
</reference>
<feature type="transmembrane region" description="Helical" evidence="2">
    <location>
        <begin position="180"/>
        <end position="202"/>
    </location>
</feature>
<feature type="region of interest" description="Disordered" evidence="1">
    <location>
        <begin position="243"/>
        <end position="282"/>
    </location>
</feature>
<feature type="compositionally biased region" description="Low complexity" evidence="1">
    <location>
        <begin position="12"/>
        <end position="22"/>
    </location>
</feature>
<keyword evidence="4" id="KW-1185">Reference proteome</keyword>
<feature type="region of interest" description="Disordered" evidence="1">
    <location>
        <begin position="1"/>
        <end position="164"/>
    </location>
</feature>
<keyword evidence="2" id="KW-1133">Transmembrane helix</keyword>
<proteinExistence type="predicted"/>
<dbReference type="EMBL" id="BOOC01000001">
    <property type="protein sequence ID" value="GIH37194.1"/>
    <property type="molecule type" value="Genomic_DNA"/>
</dbReference>
<evidence type="ECO:0008006" key="5">
    <source>
        <dbReference type="Google" id="ProtNLM"/>
    </source>
</evidence>
<name>A0ABQ4FQW5_9ACTN</name>
<comment type="caution">
    <text evidence="3">The sequence shown here is derived from an EMBL/GenBank/DDBJ whole genome shotgun (WGS) entry which is preliminary data.</text>
</comment>
<organism evidence="3 4">
    <name type="scientific">Microbispora corallina</name>
    <dbReference type="NCBI Taxonomy" id="83302"/>
    <lineage>
        <taxon>Bacteria</taxon>
        <taxon>Bacillati</taxon>
        <taxon>Actinomycetota</taxon>
        <taxon>Actinomycetes</taxon>
        <taxon>Streptosporangiales</taxon>
        <taxon>Streptosporangiaceae</taxon>
        <taxon>Microbispora</taxon>
    </lineage>
</organism>
<accession>A0ABQ4FQW5</accession>
<feature type="compositionally biased region" description="Basic and acidic residues" evidence="1">
    <location>
        <begin position="88"/>
        <end position="100"/>
    </location>
</feature>